<organism evidence="5 6">
    <name type="scientific">Megalurothrips usitatus</name>
    <name type="common">bean blossom thrips</name>
    <dbReference type="NCBI Taxonomy" id="439358"/>
    <lineage>
        <taxon>Eukaryota</taxon>
        <taxon>Metazoa</taxon>
        <taxon>Ecdysozoa</taxon>
        <taxon>Arthropoda</taxon>
        <taxon>Hexapoda</taxon>
        <taxon>Insecta</taxon>
        <taxon>Pterygota</taxon>
        <taxon>Neoptera</taxon>
        <taxon>Paraneoptera</taxon>
        <taxon>Thysanoptera</taxon>
        <taxon>Terebrantia</taxon>
        <taxon>Thripoidea</taxon>
        <taxon>Thripidae</taxon>
        <taxon>Megalurothrips</taxon>
    </lineage>
</organism>
<feature type="region of interest" description="Disordered" evidence="2">
    <location>
        <begin position="307"/>
        <end position="330"/>
    </location>
</feature>
<dbReference type="Pfam" id="PF00059">
    <property type="entry name" value="Lectin_C"/>
    <property type="match status" value="1"/>
</dbReference>
<feature type="domain" description="C-type lectin" evidence="4">
    <location>
        <begin position="41"/>
        <end position="198"/>
    </location>
</feature>
<comment type="caution">
    <text evidence="5">The sequence shown here is derived from an EMBL/GenBank/DDBJ whole genome shotgun (WGS) entry which is preliminary data.</text>
</comment>
<keyword evidence="6" id="KW-1185">Reference proteome</keyword>
<dbReference type="CDD" id="cd00037">
    <property type="entry name" value="CLECT"/>
    <property type="match status" value="1"/>
</dbReference>
<dbReference type="PROSITE" id="PS50041">
    <property type="entry name" value="C_TYPE_LECTIN_2"/>
    <property type="match status" value="1"/>
</dbReference>
<dbReference type="AlphaFoldDB" id="A0AAV7XUA3"/>
<evidence type="ECO:0000256" key="3">
    <source>
        <dbReference type="SAM" id="SignalP"/>
    </source>
</evidence>
<dbReference type="InterPro" id="IPR016186">
    <property type="entry name" value="C-type_lectin-like/link_sf"/>
</dbReference>
<evidence type="ECO:0000256" key="1">
    <source>
        <dbReference type="ARBA" id="ARBA00023157"/>
    </source>
</evidence>
<dbReference type="InterPro" id="IPR001304">
    <property type="entry name" value="C-type_lectin-like"/>
</dbReference>
<protein>
    <recommendedName>
        <fullName evidence="4">C-type lectin domain-containing protein</fullName>
    </recommendedName>
</protein>
<dbReference type="InterPro" id="IPR016187">
    <property type="entry name" value="CTDL_fold"/>
</dbReference>
<proteinExistence type="predicted"/>
<dbReference type="SUPFAM" id="SSF56436">
    <property type="entry name" value="C-type lectin-like"/>
    <property type="match status" value="1"/>
</dbReference>
<feature type="chain" id="PRO_5043989626" description="C-type lectin domain-containing protein" evidence="3">
    <location>
        <begin position="17"/>
        <end position="330"/>
    </location>
</feature>
<dbReference type="Proteomes" id="UP001075354">
    <property type="component" value="Chromosome 4"/>
</dbReference>
<accession>A0AAV7XUA3</accession>
<dbReference type="Gene3D" id="3.10.100.10">
    <property type="entry name" value="Mannose-Binding Protein A, subunit A"/>
    <property type="match status" value="1"/>
</dbReference>
<evidence type="ECO:0000259" key="4">
    <source>
        <dbReference type="PROSITE" id="PS50041"/>
    </source>
</evidence>
<evidence type="ECO:0000313" key="5">
    <source>
        <dbReference type="EMBL" id="KAJ1528668.1"/>
    </source>
</evidence>
<feature type="signal peptide" evidence="3">
    <location>
        <begin position="1"/>
        <end position="16"/>
    </location>
</feature>
<dbReference type="PANTHER" id="PTHR21407">
    <property type="entry name" value="RE43931P-RELATED"/>
    <property type="match status" value="1"/>
</dbReference>
<dbReference type="EMBL" id="JAPTSV010000004">
    <property type="protein sequence ID" value="KAJ1528668.1"/>
    <property type="molecule type" value="Genomic_DNA"/>
</dbReference>
<dbReference type="PANTHER" id="PTHR21407:SF3">
    <property type="entry name" value="LD12305P"/>
    <property type="match status" value="1"/>
</dbReference>
<dbReference type="PROSITE" id="PS00615">
    <property type="entry name" value="C_TYPE_LECTIN_1"/>
    <property type="match status" value="1"/>
</dbReference>
<reference evidence="5" key="1">
    <citation type="submission" date="2022-12" db="EMBL/GenBank/DDBJ databases">
        <title>Chromosome-level genome assembly of the bean flower thrips Megalurothrips usitatus.</title>
        <authorList>
            <person name="Ma L."/>
            <person name="Liu Q."/>
            <person name="Li H."/>
            <person name="Cai W."/>
        </authorList>
    </citation>
    <scope>NUCLEOTIDE SEQUENCE</scope>
    <source>
        <strain evidence="5">Cailab_2022a</strain>
    </source>
</reference>
<sequence length="330" mass="37053">MLFPLVLGVCLIAVHAAPNPAPTPRNPNRVRCIHRKIHETFNGHGYMFTWEEPKTVGLQLSWSEAREFCRARCMDLVSLETQEENNFIKERVEKGDQHFIWTSGRKCNFKGCERADLQPVSVYGWFWTGSLVRMPATTDRLDSDWSDTGGFGRPQPDDREHLQGGPEEECLAVLNNLYDDGVHWHDIACKHRMPFICEDSDELLQVIQRSTANSTFFDNLAMQKLAVFDDQSGKLIPPFPAHMHQKEESGLRSAQGSLVLASSDAVANAVAAEKEASVPRTPFIPVIPATQHTVMMFAEMPAMPIISEDGNSEDLVNDEKQGLMERSKSA</sequence>
<name>A0AAV7XUA3_9NEOP</name>
<dbReference type="SMART" id="SM00034">
    <property type="entry name" value="CLECT"/>
    <property type="match status" value="1"/>
</dbReference>
<dbReference type="InterPro" id="IPR018378">
    <property type="entry name" value="C-type_lectin_CS"/>
</dbReference>
<keyword evidence="3" id="KW-0732">Signal</keyword>
<keyword evidence="1" id="KW-1015">Disulfide bond</keyword>
<feature type="compositionally biased region" description="Basic and acidic residues" evidence="2">
    <location>
        <begin position="317"/>
        <end position="330"/>
    </location>
</feature>
<feature type="region of interest" description="Disordered" evidence="2">
    <location>
        <begin position="143"/>
        <end position="163"/>
    </location>
</feature>
<gene>
    <name evidence="5" type="ORF">ONE63_007062</name>
</gene>
<evidence type="ECO:0000313" key="6">
    <source>
        <dbReference type="Proteomes" id="UP001075354"/>
    </source>
</evidence>
<evidence type="ECO:0000256" key="2">
    <source>
        <dbReference type="SAM" id="MobiDB-lite"/>
    </source>
</evidence>